<dbReference type="EMBL" id="FOJU01000006">
    <property type="protein sequence ID" value="SFB14857.1"/>
    <property type="molecule type" value="Genomic_DNA"/>
</dbReference>
<evidence type="ECO:0000313" key="1">
    <source>
        <dbReference type="EMBL" id="SFB14857.1"/>
    </source>
</evidence>
<name>A0A1I0YPH7_9RHOB</name>
<proteinExistence type="predicted"/>
<dbReference type="Proteomes" id="UP000198796">
    <property type="component" value="Unassembled WGS sequence"/>
</dbReference>
<dbReference type="AlphaFoldDB" id="A0A1I0YPH7"/>
<organism evidence="1 2">
    <name type="scientific">Poseidonocella pacifica</name>
    <dbReference type="NCBI Taxonomy" id="871651"/>
    <lineage>
        <taxon>Bacteria</taxon>
        <taxon>Pseudomonadati</taxon>
        <taxon>Pseudomonadota</taxon>
        <taxon>Alphaproteobacteria</taxon>
        <taxon>Rhodobacterales</taxon>
        <taxon>Roseobacteraceae</taxon>
        <taxon>Poseidonocella</taxon>
    </lineage>
</organism>
<dbReference type="RefSeq" id="WP_092066788.1">
    <property type="nucleotide sequence ID" value="NZ_FOJU01000006.1"/>
</dbReference>
<accession>A0A1I0YPH7</accession>
<reference evidence="1 2" key="1">
    <citation type="submission" date="2016-10" db="EMBL/GenBank/DDBJ databases">
        <authorList>
            <person name="de Groot N.N."/>
        </authorList>
    </citation>
    <scope>NUCLEOTIDE SEQUENCE [LARGE SCALE GENOMIC DNA]</scope>
    <source>
        <strain evidence="1 2">DSM 29316</strain>
    </source>
</reference>
<protein>
    <submittedName>
        <fullName evidence="1">Uncharacterized protein</fullName>
    </submittedName>
</protein>
<evidence type="ECO:0000313" key="2">
    <source>
        <dbReference type="Proteomes" id="UP000198796"/>
    </source>
</evidence>
<dbReference type="STRING" id="871651.SAMN05421688_3245"/>
<gene>
    <name evidence="1" type="ORF">SAMN05421688_3245</name>
</gene>
<keyword evidence="2" id="KW-1185">Reference proteome</keyword>
<sequence>MVVIEKELQRGQLSFLIRGTGRVTLLVMRHLGDDDLCMHWISAPCRASANPRLALRLALGTRRVGKRARPQMAIVTVSQIQKGELGPEDLPKAVFSALACGFSHHQLIEIRAARDWPAPDWAVEPEQIFEPEGDDRIGHWRSENVVGCAEINGACVIGPECRANAWRTSE</sequence>